<dbReference type="PANTHER" id="PTHR12960">
    <property type="entry name" value="GLE-1-RELATED"/>
    <property type="match status" value="1"/>
</dbReference>
<dbReference type="PANTHER" id="PTHR12960:SF0">
    <property type="entry name" value="MRNA EXPORT FACTOR GLE1"/>
    <property type="match status" value="1"/>
</dbReference>
<evidence type="ECO:0000313" key="13">
    <source>
        <dbReference type="EMBL" id="KAF7834473.1"/>
    </source>
</evidence>
<keyword evidence="6" id="KW-0811">Translocation</keyword>
<evidence type="ECO:0000256" key="3">
    <source>
        <dbReference type="ARBA" id="ARBA00022448"/>
    </source>
</evidence>
<dbReference type="OrthoDB" id="420884at2759"/>
<evidence type="ECO:0000256" key="11">
    <source>
        <dbReference type="SAM" id="Coils"/>
    </source>
</evidence>
<keyword evidence="5" id="KW-0653">Protein transport</keyword>
<dbReference type="GO" id="GO:0005737">
    <property type="term" value="C:cytoplasm"/>
    <property type="evidence" value="ECO:0007669"/>
    <property type="project" value="TreeGrafter"/>
</dbReference>
<dbReference type="Proteomes" id="UP000634136">
    <property type="component" value="Unassembled WGS sequence"/>
</dbReference>
<keyword evidence="4" id="KW-0509">mRNA transport</keyword>
<protein>
    <recommendedName>
        <fullName evidence="9">mRNA export factor GLE1</fullName>
    </recommendedName>
    <alternativeName>
        <fullName evidence="10">Nucleoporin GLE1</fullName>
    </alternativeName>
</protein>
<keyword evidence="11" id="KW-0175">Coiled coil</keyword>
<dbReference type="GO" id="GO:0016973">
    <property type="term" value="P:poly(A)+ mRNA export from nucleus"/>
    <property type="evidence" value="ECO:0007669"/>
    <property type="project" value="InterPro"/>
</dbReference>
<dbReference type="InterPro" id="IPR038506">
    <property type="entry name" value="GLE1-like_sf"/>
</dbReference>
<dbReference type="GO" id="GO:0031369">
    <property type="term" value="F:translation initiation factor binding"/>
    <property type="evidence" value="ECO:0007669"/>
    <property type="project" value="TreeGrafter"/>
</dbReference>
<gene>
    <name evidence="13" type="ORF">G2W53_009332</name>
</gene>
<evidence type="ECO:0000256" key="12">
    <source>
        <dbReference type="SAM" id="MobiDB-lite"/>
    </source>
</evidence>
<comment type="caution">
    <text evidence="13">The sequence shown here is derived from an EMBL/GenBank/DDBJ whole genome shotgun (WGS) entry which is preliminary data.</text>
</comment>
<evidence type="ECO:0000256" key="5">
    <source>
        <dbReference type="ARBA" id="ARBA00022927"/>
    </source>
</evidence>
<dbReference type="GO" id="GO:0015031">
    <property type="term" value="P:protein transport"/>
    <property type="evidence" value="ECO:0007669"/>
    <property type="project" value="UniProtKB-KW"/>
</dbReference>
<evidence type="ECO:0000256" key="8">
    <source>
        <dbReference type="ARBA" id="ARBA00023242"/>
    </source>
</evidence>
<dbReference type="AlphaFoldDB" id="A0A834WXM2"/>
<keyword evidence="8" id="KW-0539">Nucleus</keyword>
<organism evidence="13 14">
    <name type="scientific">Senna tora</name>
    <dbReference type="NCBI Taxonomy" id="362788"/>
    <lineage>
        <taxon>Eukaryota</taxon>
        <taxon>Viridiplantae</taxon>
        <taxon>Streptophyta</taxon>
        <taxon>Embryophyta</taxon>
        <taxon>Tracheophyta</taxon>
        <taxon>Spermatophyta</taxon>
        <taxon>Magnoliopsida</taxon>
        <taxon>eudicotyledons</taxon>
        <taxon>Gunneridae</taxon>
        <taxon>Pentapetalae</taxon>
        <taxon>rosids</taxon>
        <taxon>fabids</taxon>
        <taxon>Fabales</taxon>
        <taxon>Fabaceae</taxon>
        <taxon>Caesalpinioideae</taxon>
        <taxon>Cassia clade</taxon>
        <taxon>Senna</taxon>
    </lineage>
</organism>
<dbReference type="Gene3D" id="1.25.40.510">
    <property type="entry name" value="GLE1-like"/>
    <property type="match status" value="1"/>
</dbReference>
<dbReference type="Pfam" id="PF07817">
    <property type="entry name" value="GLE1"/>
    <property type="match status" value="1"/>
</dbReference>
<evidence type="ECO:0000313" key="14">
    <source>
        <dbReference type="Proteomes" id="UP000634136"/>
    </source>
</evidence>
<feature type="coiled-coil region" evidence="11">
    <location>
        <begin position="158"/>
        <end position="199"/>
    </location>
</feature>
<dbReference type="FunFam" id="1.25.40.510:FF:000002">
    <property type="entry name" value="Protein GLE1"/>
    <property type="match status" value="1"/>
</dbReference>
<accession>A0A834WXM2</accession>
<keyword evidence="7" id="KW-0906">Nuclear pore complex</keyword>
<feature type="compositionally biased region" description="Basic and acidic residues" evidence="12">
    <location>
        <begin position="289"/>
        <end position="309"/>
    </location>
</feature>
<evidence type="ECO:0000256" key="9">
    <source>
        <dbReference type="ARBA" id="ARBA00026227"/>
    </source>
</evidence>
<evidence type="ECO:0000256" key="2">
    <source>
        <dbReference type="ARBA" id="ARBA00011056"/>
    </source>
</evidence>
<dbReference type="GO" id="GO:0000822">
    <property type="term" value="F:inositol hexakisphosphate binding"/>
    <property type="evidence" value="ECO:0007669"/>
    <property type="project" value="TreeGrafter"/>
</dbReference>
<reference evidence="13" key="1">
    <citation type="submission" date="2020-09" db="EMBL/GenBank/DDBJ databases">
        <title>Genome-Enabled Discovery of Anthraquinone Biosynthesis in Senna tora.</title>
        <authorList>
            <person name="Kang S.-H."/>
            <person name="Pandey R.P."/>
            <person name="Lee C.-M."/>
            <person name="Sim J.-S."/>
            <person name="Jeong J.-T."/>
            <person name="Choi B.-S."/>
            <person name="Jung M."/>
            <person name="Ginzburg D."/>
            <person name="Zhao K."/>
            <person name="Won S.Y."/>
            <person name="Oh T.-J."/>
            <person name="Yu Y."/>
            <person name="Kim N.-H."/>
            <person name="Lee O.R."/>
            <person name="Lee T.-H."/>
            <person name="Bashyal P."/>
            <person name="Kim T.-S."/>
            <person name="Lee W.-H."/>
            <person name="Kawkins C."/>
            <person name="Kim C.-K."/>
            <person name="Kim J.S."/>
            <person name="Ahn B.O."/>
            <person name="Rhee S.Y."/>
            <person name="Sohng J.K."/>
        </authorList>
    </citation>
    <scope>NUCLEOTIDE SEQUENCE</scope>
    <source>
        <tissue evidence="13">Leaf</tissue>
    </source>
</reference>
<keyword evidence="3" id="KW-0813">Transport</keyword>
<dbReference type="EMBL" id="JAAIUW010000004">
    <property type="protein sequence ID" value="KAF7834473.1"/>
    <property type="molecule type" value="Genomic_DNA"/>
</dbReference>
<dbReference type="GO" id="GO:0005543">
    <property type="term" value="F:phospholipid binding"/>
    <property type="evidence" value="ECO:0007669"/>
    <property type="project" value="TreeGrafter"/>
</dbReference>
<proteinExistence type="inferred from homology"/>
<feature type="region of interest" description="Disordered" evidence="12">
    <location>
        <begin position="289"/>
        <end position="325"/>
    </location>
</feature>
<name>A0A834WXM2_9FABA</name>
<evidence type="ECO:0000256" key="6">
    <source>
        <dbReference type="ARBA" id="ARBA00023010"/>
    </source>
</evidence>
<keyword evidence="14" id="KW-1185">Reference proteome</keyword>
<evidence type="ECO:0000256" key="7">
    <source>
        <dbReference type="ARBA" id="ARBA00023132"/>
    </source>
</evidence>
<comment type="similarity">
    <text evidence="2">Belongs to the GLE1 family.</text>
</comment>
<dbReference type="GO" id="GO:0044614">
    <property type="term" value="C:nuclear pore cytoplasmic filaments"/>
    <property type="evidence" value="ECO:0007669"/>
    <property type="project" value="TreeGrafter"/>
</dbReference>
<dbReference type="InterPro" id="IPR012476">
    <property type="entry name" value="GLE1"/>
</dbReference>
<comment type="subcellular location">
    <subcellularLocation>
        <location evidence="1">Nucleus</location>
        <location evidence="1">Nuclear pore complex</location>
    </subcellularLocation>
</comment>
<evidence type="ECO:0000256" key="10">
    <source>
        <dbReference type="ARBA" id="ARBA00029983"/>
    </source>
</evidence>
<sequence length="628" mass="71442">MLFEKPKWVYICRGAVKLDLRCPQRVDGVAADPEPDWSFDALLSELNALEMKLTASFTDPSPTKTTPRGLSRENEIERSRPFILNAPDYEMEDTESEDEQDKAIVGGKRFSCDELYLSDSDDSDVVSAFDVQPLLMEEAGEVEGALFELTHEHQLRVKDEIRSQISALETSLMNESEKSASALRRVEKYKEARQELDRKFDTQYQRRIAEVLDNHLTAVQQERELKSQIEERKIRNDAAYEEAKRKEKALQEEKLRQEKAKAEAEAKLKAEEAKQAALEAERRAAIEAEKRAAKEAETRAAKEAKDRDAASSSQGITSGGMQQAAVHPTDGYVYRAADSALTVERERLQKLKEIFERNQAIRSSSNQNYTPKENHIARLIRQIRGVTDNVRSKAGDLIKLLNDSQCPQSISVEIFARKVVSYCENPGNAAFASGYVIVLVTAQVPQLMDILLAELHKACIYTVPKHLVYKQSTFESREAYFKRIGYRESDGNIESTEDYLKRLESYIKVYGALVQTEIPNVRNLHGLEAGWAWLARFLNTLPANKYTAVSLNAFLQMAGFALYRRYKSHFLKLLKVISDNFLVALKQKEPAMTRTIVEIQSYIEDKKFLQEPEGKSLQSNLLSSVWRS</sequence>
<evidence type="ECO:0000256" key="4">
    <source>
        <dbReference type="ARBA" id="ARBA00022816"/>
    </source>
</evidence>
<evidence type="ECO:0000256" key="1">
    <source>
        <dbReference type="ARBA" id="ARBA00004567"/>
    </source>
</evidence>